<feature type="transmembrane region" description="Helical" evidence="1">
    <location>
        <begin position="89"/>
        <end position="107"/>
    </location>
</feature>
<dbReference type="Proteomes" id="UP000663637">
    <property type="component" value="Chromosome"/>
</dbReference>
<evidence type="ECO:0000313" key="3">
    <source>
        <dbReference type="Proteomes" id="UP000663637"/>
    </source>
</evidence>
<keyword evidence="1" id="KW-1133">Transmembrane helix</keyword>
<reference evidence="2 3" key="1">
    <citation type="submission" date="2020-09" db="EMBL/GenBank/DDBJ databases">
        <title>Complete genome sequence of altererythrobacter flavus SS-21NJ, isolated from Dongying oil sludge in Shandong province.</title>
        <authorList>
            <person name="Sun S."/>
            <person name="Zhang Z."/>
        </authorList>
    </citation>
    <scope>NUCLEOTIDE SEQUENCE [LARGE SCALE GENOMIC DNA]</scope>
    <source>
        <strain evidence="2 3">SS-21NJ</strain>
    </source>
</reference>
<keyword evidence="3" id="KW-1185">Reference proteome</keyword>
<evidence type="ECO:0000256" key="1">
    <source>
        <dbReference type="SAM" id="Phobius"/>
    </source>
</evidence>
<sequence length="112" mass="11966">MKTTTTEGNGDAQAGSQRLADHRHYISDAGCREIFAGRGMGRLGDPWFLAWGIRNFRGEGFGKARAMSIATIVIALILIVIAWKVLMGVVKFGAIAVILLVAVYFLANGGLG</sequence>
<evidence type="ECO:0000313" key="2">
    <source>
        <dbReference type="EMBL" id="QSB46248.1"/>
    </source>
</evidence>
<dbReference type="RefSeq" id="WP_205445873.1">
    <property type="nucleotide sequence ID" value="NZ_CP061510.1"/>
</dbReference>
<accession>A0ABX7KE91</accession>
<gene>
    <name evidence="2" type="ORF">IDJ81_11320</name>
</gene>
<proteinExistence type="predicted"/>
<feature type="transmembrane region" description="Helical" evidence="1">
    <location>
        <begin position="64"/>
        <end position="83"/>
    </location>
</feature>
<keyword evidence="1" id="KW-0472">Membrane</keyword>
<organism evidence="2 3">
    <name type="scientific">Tsuneonella flava</name>
    <dbReference type="NCBI Taxonomy" id="2055955"/>
    <lineage>
        <taxon>Bacteria</taxon>
        <taxon>Pseudomonadati</taxon>
        <taxon>Pseudomonadota</taxon>
        <taxon>Alphaproteobacteria</taxon>
        <taxon>Sphingomonadales</taxon>
        <taxon>Erythrobacteraceae</taxon>
        <taxon>Tsuneonella</taxon>
    </lineage>
</organism>
<name>A0ABX7KE91_9SPHN</name>
<protein>
    <submittedName>
        <fullName evidence="2">Uncharacterized protein</fullName>
    </submittedName>
</protein>
<dbReference type="EMBL" id="CP061510">
    <property type="protein sequence ID" value="QSB46248.1"/>
    <property type="molecule type" value="Genomic_DNA"/>
</dbReference>
<keyword evidence="1" id="KW-0812">Transmembrane</keyword>